<proteinExistence type="evidence at transcript level"/>
<evidence type="ECO:0000313" key="2">
    <source>
        <dbReference type="EMBL" id="CAB3263066.1"/>
    </source>
</evidence>
<gene>
    <name evidence="2" type="primary">LOC100187324</name>
</gene>
<feature type="region of interest" description="Disordered" evidence="1">
    <location>
        <begin position="1"/>
        <end position="74"/>
    </location>
</feature>
<reference evidence="2" key="1">
    <citation type="submission" date="2020-04" db="EMBL/GenBank/DDBJ databases">
        <authorList>
            <person name="Neveu A P."/>
        </authorList>
    </citation>
    <scope>NUCLEOTIDE SEQUENCE</scope>
    <source>
        <tissue evidence="2">Whole embryo</tissue>
    </source>
</reference>
<organism evidence="2">
    <name type="scientific">Phallusia mammillata</name>
    <dbReference type="NCBI Taxonomy" id="59560"/>
    <lineage>
        <taxon>Eukaryota</taxon>
        <taxon>Metazoa</taxon>
        <taxon>Chordata</taxon>
        <taxon>Tunicata</taxon>
        <taxon>Ascidiacea</taxon>
        <taxon>Phlebobranchia</taxon>
        <taxon>Ascidiidae</taxon>
        <taxon>Phallusia</taxon>
    </lineage>
</organism>
<dbReference type="EMBL" id="LR787204">
    <property type="protein sequence ID" value="CAB3263066.1"/>
    <property type="molecule type" value="mRNA"/>
</dbReference>
<accession>A0A6F9DJC3</accession>
<dbReference type="AlphaFoldDB" id="A0A6F9DJC3"/>
<protein>
    <submittedName>
        <fullName evidence="2">Uncharacterized protein LOC100187324</fullName>
    </submittedName>
</protein>
<name>A0A6F9DJC3_9ASCI</name>
<feature type="compositionally biased region" description="Polar residues" evidence="1">
    <location>
        <begin position="15"/>
        <end position="45"/>
    </location>
</feature>
<sequence>MSVASDTKPFDDGTKNPSKSSGETAKTNTSTTGEQPQQQNKTQPFVTPGPTAEQSASQQTSQRPSQQPTQQNQGFSINRQYQGNTPMEIKAASEKFGTSKHVKSIFNIRASNIKNTTISGVGDVDFKATKSVYKDGAVKQNYDVSGGQFIQSNLGGKSTYTNEGSNIQAVAGSDGAAGSVIDIPEYPPYTPEQVVIKLLNSGVSTTQLIKLLEKDYTVTNLAYALPKSTQKRNVMVNALLQASVAEEVMDTN</sequence>
<feature type="compositionally biased region" description="Low complexity" evidence="1">
    <location>
        <begin position="51"/>
        <end position="73"/>
    </location>
</feature>
<evidence type="ECO:0000256" key="1">
    <source>
        <dbReference type="SAM" id="MobiDB-lite"/>
    </source>
</evidence>